<dbReference type="InterPro" id="IPR000847">
    <property type="entry name" value="LysR_HTH_N"/>
</dbReference>
<dbReference type="Gene3D" id="1.10.10.10">
    <property type="entry name" value="Winged helix-like DNA-binding domain superfamily/Winged helix DNA-binding domain"/>
    <property type="match status" value="1"/>
</dbReference>
<comment type="similarity">
    <text evidence="1">Belongs to the LysR transcriptional regulatory family.</text>
</comment>
<dbReference type="EMBL" id="JACRTP010000002">
    <property type="protein sequence ID" value="MBC8628411.1"/>
    <property type="molecule type" value="Genomic_DNA"/>
</dbReference>
<dbReference type="RefSeq" id="WP_117455572.1">
    <property type="nucleotide sequence ID" value="NZ_JACRTP010000002.1"/>
</dbReference>
<proteinExistence type="inferred from homology"/>
<evidence type="ECO:0000313" key="6">
    <source>
        <dbReference type="EMBL" id="MBC8628411.1"/>
    </source>
</evidence>
<keyword evidence="3" id="KW-0238">DNA-binding</keyword>
<dbReference type="Proteomes" id="UP000661649">
    <property type="component" value="Unassembled WGS sequence"/>
</dbReference>
<evidence type="ECO:0000256" key="4">
    <source>
        <dbReference type="ARBA" id="ARBA00023163"/>
    </source>
</evidence>
<dbReference type="PANTHER" id="PTHR30126">
    <property type="entry name" value="HTH-TYPE TRANSCRIPTIONAL REGULATOR"/>
    <property type="match status" value="1"/>
</dbReference>
<name>A0ABR7PC09_9FIRM</name>
<feature type="domain" description="HTH lysR-type" evidence="5">
    <location>
        <begin position="1"/>
        <end position="60"/>
    </location>
</feature>
<accession>A0ABR7PC09</accession>
<dbReference type="Pfam" id="PF03466">
    <property type="entry name" value="LysR_substrate"/>
    <property type="match status" value="1"/>
</dbReference>
<dbReference type="Gene3D" id="3.40.190.290">
    <property type="match status" value="1"/>
</dbReference>
<evidence type="ECO:0000259" key="5">
    <source>
        <dbReference type="PROSITE" id="PS50931"/>
    </source>
</evidence>
<dbReference type="PANTHER" id="PTHR30126:SF64">
    <property type="entry name" value="HTH-TYPE TRANSCRIPTIONAL REGULATOR CITR"/>
    <property type="match status" value="1"/>
</dbReference>
<evidence type="ECO:0000256" key="2">
    <source>
        <dbReference type="ARBA" id="ARBA00023015"/>
    </source>
</evidence>
<keyword evidence="2" id="KW-0805">Transcription regulation</keyword>
<dbReference type="Pfam" id="PF00126">
    <property type="entry name" value="HTH_1"/>
    <property type="match status" value="1"/>
</dbReference>
<gene>
    <name evidence="6" type="ORF">H8712_07230</name>
</gene>
<comment type="caution">
    <text evidence="6">The sequence shown here is derived from an EMBL/GenBank/DDBJ whole genome shotgun (WGS) entry which is preliminary data.</text>
</comment>
<keyword evidence="4" id="KW-0804">Transcription</keyword>
<dbReference type="PRINTS" id="PR00039">
    <property type="entry name" value="HTHLYSR"/>
</dbReference>
<evidence type="ECO:0000313" key="7">
    <source>
        <dbReference type="Proteomes" id="UP000661649"/>
    </source>
</evidence>
<dbReference type="InterPro" id="IPR005119">
    <property type="entry name" value="LysR_subst-bd"/>
</dbReference>
<protein>
    <submittedName>
        <fullName evidence="6">LysR family transcriptional regulator</fullName>
    </submittedName>
</protein>
<evidence type="ECO:0000256" key="3">
    <source>
        <dbReference type="ARBA" id="ARBA00023125"/>
    </source>
</evidence>
<keyword evidence="7" id="KW-1185">Reference proteome</keyword>
<dbReference type="SUPFAM" id="SSF53850">
    <property type="entry name" value="Periplasmic binding protein-like II"/>
    <property type="match status" value="1"/>
</dbReference>
<dbReference type="InterPro" id="IPR036388">
    <property type="entry name" value="WH-like_DNA-bd_sf"/>
</dbReference>
<dbReference type="CDD" id="cd05466">
    <property type="entry name" value="PBP2_LTTR_substrate"/>
    <property type="match status" value="1"/>
</dbReference>
<dbReference type="InterPro" id="IPR036390">
    <property type="entry name" value="WH_DNA-bd_sf"/>
</dbReference>
<dbReference type="PROSITE" id="PS50931">
    <property type="entry name" value="HTH_LYSR"/>
    <property type="match status" value="1"/>
</dbReference>
<dbReference type="SUPFAM" id="SSF46785">
    <property type="entry name" value="Winged helix' DNA-binding domain"/>
    <property type="match status" value="1"/>
</dbReference>
<sequence length="308" mass="35380">MEQNLSLYRVFYTVANTGNISKAAEQLFISQPAISKSIRKLEQSLDVTLFSRNSRGVQLTEEGEILYTYVQKAFFSLQTGESRIKKINELGIGHLHIGVSTTLCKFMLLPYLQEFIKTHPHIKITIECQSTNHTLQLLKENKIDVGLIGEPERPHHVHFDSLGEIEDIFVSTKTYLNNLSLRTNHRDDIFRNATLMLLDKENMTRQYIDDYLAAHRIETNNLLEVSTMDLLIEFSKISLGVACVIRQFVEKELAEGELVEIPLPFPIHRRNIGFAYLDNLQQTTAVREFIEFYNTKQGLALNKLPVHS</sequence>
<organism evidence="6 7">
    <name type="scientific">Blautia stercoris</name>
    <dbReference type="NCBI Taxonomy" id="871664"/>
    <lineage>
        <taxon>Bacteria</taxon>
        <taxon>Bacillati</taxon>
        <taxon>Bacillota</taxon>
        <taxon>Clostridia</taxon>
        <taxon>Lachnospirales</taxon>
        <taxon>Lachnospiraceae</taxon>
        <taxon>Blautia</taxon>
    </lineage>
</organism>
<evidence type="ECO:0000256" key="1">
    <source>
        <dbReference type="ARBA" id="ARBA00009437"/>
    </source>
</evidence>
<reference evidence="6 7" key="1">
    <citation type="submission" date="2020-08" db="EMBL/GenBank/DDBJ databases">
        <title>Genome public.</title>
        <authorList>
            <person name="Liu C."/>
            <person name="Sun Q."/>
        </authorList>
    </citation>
    <scope>NUCLEOTIDE SEQUENCE [LARGE SCALE GENOMIC DNA]</scope>
    <source>
        <strain evidence="6 7">3_YM_SP_D4_24.mj</strain>
    </source>
</reference>